<dbReference type="PROSITE" id="PS51155">
    <property type="entry name" value="CHIT_BIND_RR_2"/>
    <property type="match status" value="1"/>
</dbReference>
<keyword evidence="4" id="KW-1185">Reference proteome</keyword>
<name>A0A482VDV0_ASBVE</name>
<dbReference type="InterPro" id="IPR000618">
    <property type="entry name" value="Insect_cuticle"/>
</dbReference>
<gene>
    <name evidence="3" type="ORF">BDFB_013384</name>
</gene>
<organism evidence="3 4">
    <name type="scientific">Asbolus verrucosus</name>
    <name type="common">Desert ironclad beetle</name>
    <dbReference type="NCBI Taxonomy" id="1661398"/>
    <lineage>
        <taxon>Eukaryota</taxon>
        <taxon>Metazoa</taxon>
        <taxon>Ecdysozoa</taxon>
        <taxon>Arthropoda</taxon>
        <taxon>Hexapoda</taxon>
        <taxon>Insecta</taxon>
        <taxon>Pterygota</taxon>
        <taxon>Neoptera</taxon>
        <taxon>Endopterygota</taxon>
        <taxon>Coleoptera</taxon>
        <taxon>Polyphaga</taxon>
        <taxon>Cucujiformia</taxon>
        <taxon>Tenebrionidae</taxon>
        <taxon>Pimeliinae</taxon>
        <taxon>Asbolus</taxon>
    </lineage>
</organism>
<comment type="caution">
    <text evidence="3">The sequence shown here is derived from an EMBL/GenBank/DDBJ whole genome shotgun (WGS) entry which is preliminary data.</text>
</comment>
<evidence type="ECO:0000313" key="3">
    <source>
        <dbReference type="EMBL" id="RZB62216.1"/>
    </source>
</evidence>
<proteinExistence type="predicted"/>
<evidence type="ECO:0000313" key="4">
    <source>
        <dbReference type="Proteomes" id="UP000292052"/>
    </source>
</evidence>
<protein>
    <submittedName>
        <fullName evidence="3">Uncharacterized protein</fullName>
    </submittedName>
</protein>
<dbReference type="EMBL" id="QDEB01109879">
    <property type="protein sequence ID" value="RZB62216.1"/>
    <property type="molecule type" value="Genomic_DNA"/>
</dbReference>
<evidence type="ECO:0000256" key="2">
    <source>
        <dbReference type="SAM" id="MobiDB-lite"/>
    </source>
</evidence>
<keyword evidence="1" id="KW-0193">Cuticle</keyword>
<evidence type="ECO:0000256" key="1">
    <source>
        <dbReference type="PROSITE-ProRule" id="PRU00497"/>
    </source>
</evidence>
<dbReference type="GO" id="GO:0042302">
    <property type="term" value="F:structural constituent of cuticle"/>
    <property type="evidence" value="ECO:0007669"/>
    <property type="project" value="UniProtKB-UniRule"/>
</dbReference>
<accession>A0A482VDV0</accession>
<reference evidence="3 4" key="1">
    <citation type="submission" date="2017-03" db="EMBL/GenBank/DDBJ databases">
        <title>Genome of the blue death feigning beetle - Asbolus verrucosus.</title>
        <authorList>
            <person name="Rider S.D."/>
        </authorList>
    </citation>
    <scope>NUCLEOTIDE SEQUENCE [LARGE SCALE GENOMIC DNA]</scope>
    <source>
        <strain evidence="3">Butters</strain>
        <tissue evidence="3">Head and leg muscle</tissue>
    </source>
</reference>
<dbReference type="Proteomes" id="UP000292052">
    <property type="component" value="Unassembled WGS sequence"/>
</dbReference>
<sequence length="43" mass="4348">MVKYTGDENGFQPEGKHLPPSAGVKKLGVSECCLATLTGGGLG</sequence>
<dbReference type="AlphaFoldDB" id="A0A482VDV0"/>
<feature type="region of interest" description="Disordered" evidence="2">
    <location>
        <begin position="1"/>
        <end position="22"/>
    </location>
</feature>